<keyword evidence="4" id="KW-1185">Reference proteome</keyword>
<gene>
    <name evidence="3" type="ORF">B0H16DRAFT_1742359</name>
</gene>
<evidence type="ECO:0000256" key="1">
    <source>
        <dbReference type="SAM" id="MobiDB-lite"/>
    </source>
</evidence>
<keyword evidence="2" id="KW-0472">Membrane</keyword>
<organism evidence="3 4">
    <name type="scientific">Mycena metata</name>
    <dbReference type="NCBI Taxonomy" id="1033252"/>
    <lineage>
        <taxon>Eukaryota</taxon>
        <taxon>Fungi</taxon>
        <taxon>Dikarya</taxon>
        <taxon>Basidiomycota</taxon>
        <taxon>Agaricomycotina</taxon>
        <taxon>Agaricomycetes</taxon>
        <taxon>Agaricomycetidae</taxon>
        <taxon>Agaricales</taxon>
        <taxon>Marasmiineae</taxon>
        <taxon>Mycenaceae</taxon>
        <taxon>Mycena</taxon>
    </lineage>
</organism>
<evidence type="ECO:0000313" key="3">
    <source>
        <dbReference type="EMBL" id="KAJ7714929.1"/>
    </source>
</evidence>
<feature type="transmembrane region" description="Helical" evidence="2">
    <location>
        <begin position="39"/>
        <end position="58"/>
    </location>
</feature>
<keyword evidence="2" id="KW-1133">Transmembrane helix</keyword>
<proteinExistence type="predicted"/>
<protein>
    <submittedName>
        <fullName evidence="3">Uncharacterized protein</fullName>
    </submittedName>
</protein>
<dbReference type="Proteomes" id="UP001215598">
    <property type="component" value="Unassembled WGS sequence"/>
</dbReference>
<evidence type="ECO:0000313" key="4">
    <source>
        <dbReference type="Proteomes" id="UP001215598"/>
    </source>
</evidence>
<dbReference type="EMBL" id="JARKIB010000317">
    <property type="protein sequence ID" value="KAJ7714929.1"/>
    <property type="molecule type" value="Genomic_DNA"/>
</dbReference>
<evidence type="ECO:0000256" key="2">
    <source>
        <dbReference type="SAM" id="Phobius"/>
    </source>
</evidence>
<keyword evidence="2" id="KW-0812">Transmembrane</keyword>
<name>A0AAD7H9S3_9AGAR</name>
<accession>A0AAD7H9S3</accession>
<comment type="caution">
    <text evidence="3">The sequence shown here is derived from an EMBL/GenBank/DDBJ whole genome shotgun (WGS) entry which is preliminary data.</text>
</comment>
<sequence length="442" mass="48194">MIRGSDAATYVARRMGGQGVRLNDALSVPYHMDTRLSWASYYLLTIVYIISIVFRSYLAAQAAGWLDREFALSRTFRACCDRSASVWPIFPLTVGYGSVAASGTIIAPWVPDAGSWPQHVRSFPPSASPRLVPAASSDPLVLIPPSLFIRSLPPYSTPQSCSIGPRSSLTASLALHPPPGPAFRLPSAAFSLSIAPYCQAYATSSFHAPLPPFEMPRMKTLRGARRCTGSATQLGHAVGSGRSGNPHRSLRRIHSPRAHRSSEMSRDPTLMRSVVPCGPATRQDSGGGRTRLLRNAVLRAPGLSRTPTTPPTPSLPHRLRCAQGLCADRRRGGVFSCPPGRYTRRLFRAVNPARTVCGFQRVVYVFVAAQLYSRPLAITFGVACQAPFRASSMYAVWNDATTPASVRMRCVRRRPSWDSACDAFIARYTGQRIPLQQHAITT</sequence>
<feature type="compositionally biased region" description="Basic residues" evidence="1">
    <location>
        <begin position="248"/>
        <end position="259"/>
    </location>
</feature>
<dbReference type="AlphaFoldDB" id="A0AAD7H9S3"/>
<feature type="region of interest" description="Disordered" evidence="1">
    <location>
        <begin position="230"/>
        <end position="290"/>
    </location>
</feature>
<reference evidence="3" key="1">
    <citation type="submission" date="2023-03" db="EMBL/GenBank/DDBJ databases">
        <title>Massive genome expansion in bonnet fungi (Mycena s.s.) driven by repeated elements and novel gene families across ecological guilds.</title>
        <authorList>
            <consortium name="Lawrence Berkeley National Laboratory"/>
            <person name="Harder C.B."/>
            <person name="Miyauchi S."/>
            <person name="Viragh M."/>
            <person name="Kuo A."/>
            <person name="Thoen E."/>
            <person name="Andreopoulos B."/>
            <person name="Lu D."/>
            <person name="Skrede I."/>
            <person name="Drula E."/>
            <person name="Henrissat B."/>
            <person name="Morin E."/>
            <person name="Kohler A."/>
            <person name="Barry K."/>
            <person name="LaButti K."/>
            <person name="Morin E."/>
            <person name="Salamov A."/>
            <person name="Lipzen A."/>
            <person name="Mereny Z."/>
            <person name="Hegedus B."/>
            <person name="Baldrian P."/>
            <person name="Stursova M."/>
            <person name="Weitz H."/>
            <person name="Taylor A."/>
            <person name="Grigoriev I.V."/>
            <person name="Nagy L.G."/>
            <person name="Martin F."/>
            <person name="Kauserud H."/>
        </authorList>
    </citation>
    <scope>NUCLEOTIDE SEQUENCE</scope>
    <source>
        <strain evidence="3">CBHHK182m</strain>
    </source>
</reference>